<protein>
    <recommendedName>
        <fullName evidence="1">PA14 domain-containing protein</fullName>
    </recommendedName>
</protein>
<dbReference type="PROSITE" id="PS51820">
    <property type="entry name" value="PA14"/>
    <property type="match status" value="1"/>
</dbReference>
<dbReference type="InterPro" id="IPR037524">
    <property type="entry name" value="PA14/GLEYA"/>
</dbReference>
<dbReference type="AlphaFoldDB" id="A0AAV1I1X7"/>
<feature type="domain" description="PA14" evidence="1">
    <location>
        <begin position="72"/>
        <end position="225"/>
    </location>
</feature>
<dbReference type="SUPFAM" id="SSF56988">
    <property type="entry name" value="Anthrax protective antigen"/>
    <property type="match status" value="1"/>
</dbReference>
<evidence type="ECO:0000313" key="3">
    <source>
        <dbReference type="Proteomes" id="UP001314263"/>
    </source>
</evidence>
<comment type="caution">
    <text evidence="2">The sequence shown here is derived from an EMBL/GenBank/DDBJ whole genome shotgun (WGS) entry which is preliminary data.</text>
</comment>
<accession>A0AAV1I1X7</accession>
<dbReference type="Pfam" id="PF07691">
    <property type="entry name" value="PA14"/>
    <property type="match status" value="1"/>
</dbReference>
<dbReference type="EMBL" id="CAUYUE010000005">
    <property type="protein sequence ID" value="CAK0778400.1"/>
    <property type="molecule type" value="Genomic_DNA"/>
</dbReference>
<evidence type="ECO:0000313" key="2">
    <source>
        <dbReference type="EMBL" id="CAK0778400.1"/>
    </source>
</evidence>
<gene>
    <name evidence="2" type="ORF">CVIRNUC_004599</name>
</gene>
<organism evidence="2 3">
    <name type="scientific">Coccomyxa viridis</name>
    <dbReference type="NCBI Taxonomy" id="1274662"/>
    <lineage>
        <taxon>Eukaryota</taxon>
        <taxon>Viridiplantae</taxon>
        <taxon>Chlorophyta</taxon>
        <taxon>core chlorophytes</taxon>
        <taxon>Trebouxiophyceae</taxon>
        <taxon>Trebouxiophyceae incertae sedis</taxon>
        <taxon>Coccomyxaceae</taxon>
        <taxon>Coccomyxa</taxon>
    </lineage>
</organism>
<reference evidence="2 3" key="1">
    <citation type="submission" date="2023-10" db="EMBL/GenBank/DDBJ databases">
        <authorList>
            <person name="Maclean D."/>
            <person name="Macfadyen A."/>
        </authorList>
    </citation>
    <scope>NUCLEOTIDE SEQUENCE [LARGE SCALE GENOMIC DNA]</scope>
</reference>
<dbReference type="InterPro" id="IPR011658">
    <property type="entry name" value="PA14_dom"/>
</dbReference>
<dbReference type="Gene3D" id="3.90.182.10">
    <property type="entry name" value="Toxin - Anthrax Protective Antigen,domain 1"/>
    <property type="match status" value="1"/>
</dbReference>
<name>A0AAV1I1X7_9CHLO</name>
<sequence>MSDLSLRSQLGSFHANIISIASVTGTNTSLPGNLNIQGSANVVGSLTAATASITGSLMVAGTNVTGGGLSDYQYGSLNMRVFDDTAVYARATLTSGGALPAPFLSRPVGDTPFSTLSFSQAVFGTFISAYSARVSGYVNPPYSGTYLFRTTFQDGATLYIGLQKVCDSWTYTGSALQSVGTVTLAQNVWQPLVLEHTASSTLTERLLVEFSTNSGSVYTTMAHGTGSSQFQMAYNVKETPTALHGSSYASGRAYFADVASFNSALNLRNATSFTGRTSELTNDAGYILSSTITSLSCQSLTAASYINSSPVVAYWQLSGQVTFSANNVSVISASLWTLFSPVTSVPSGVTVMNSSGALVIPYKGLYALNFTVNCSGNSGTEQISFLWSGTGSGDRLGAVNAGGGAVVACTYIGPFAAGDVLTPTFYTNAAFSMTDTIRSGLNNVRLGLALGTTITGTNTTLPGNLTIPGSAAIAGSLTAASGSITGTLTTNSIQAASTLTTLAISGPLQFNYLHTGVNLVSATYYRQYFNTAYWDPMRYDGYTTGTSNVANFNTGPLSQTLASATAGNGNPFTANGLPGLYVRNDWATDSIFNKTSSGSNLSDNGSTFYNNDTVPHKYIITNSYCYQNQSTFITACCVFTGGITGSTKLSATANPGNNYQVNYISYVSSFSGASSNALQNDTWQCVLQPGDCFALLVNCRTNQVNISYIPNGTIDNTCNSTSGAFTSNCTVYIL</sequence>
<dbReference type="Proteomes" id="UP001314263">
    <property type="component" value="Unassembled WGS sequence"/>
</dbReference>
<proteinExistence type="predicted"/>
<keyword evidence="3" id="KW-1185">Reference proteome</keyword>
<evidence type="ECO:0000259" key="1">
    <source>
        <dbReference type="PROSITE" id="PS51820"/>
    </source>
</evidence>